<reference evidence="1 2" key="1">
    <citation type="submission" date="2020-04" db="EMBL/GenBank/DDBJ databases">
        <title>Draft genome of Pyxidicoccus fallax type strain.</title>
        <authorList>
            <person name="Whitworth D.E."/>
        </authorList>
    </citation>
    <scope>NUCLEOTIDE SEQUENCE [LARGE SCALE GENOMIC DNA]</scope>
    <source>
        <strain evidence="1 2">DSM 14698</strain>
    </source>
</reference>
<dbReference type="Proteomes" id="UP000518300">
    <property type="component" value="Unassembled WGS sequence"/>
</dbReference>
<dbReference type="SUPFAM" id="SSF47090">
    <property type="entry name" value="PGBD-like"/>
    <property type="match status" value="1"/>
</dbReference>
<sequence length="213" mass="23462">MSFETVGTGNYIVKAGDCLSSIAEAHGHIWETLWEHPANAELRRVRGSPDVLMPGDRVTVPPLRPKSVACQTGRLHTFRRKGVPTRVQLQLMKGDQPRANIPYELCAGREVLQGHTDVDGWVEQWVKPGIQEATLFVEGEEYVLHLGHLPPVESNAGARARLANMGYLDETRASSTEEDFLTALESFQNDEGLPPTAMLDAATRERLAAVHGC</sequence>
<accession>A0A848LZH4</accession>
<proteinExistence type="predicted"/>
<dbReference type="AlphaFoldDB" id="A0A848LZH4"/>
<dbReference type="InterPro" id="IPR036365">
    <property type="entry name" value="PGBD-like_sf"/>
</dbReference>
<comment type="caution">
    <text evidence="1">The sequence shown here is derived from an EMBL/GenBank/DDBJ whole genome shotgun (WGS) entry which is preliminary data.</text>
</comment>
<evidence type="ECO:0000313" key="2">
    <source>
        <dbReference type="Proteomes" id="UP000518300"/>
    </source>
</evidence>
<protein>
    <submittedName>
        <fullName evidence="1">LysM peptidoglycan-binding domain-containing protein</fullName>
    </submittedName>
</protein>
<dbReference type="RefSeq" id="WP_169351677.1">
    <property type="nucleotide sequence ID" value="NZ_JABBJJ010000436.1"/>
</dbReference>
<dbReference type="InterPro" id="IPR036779">
    <property type="entry name" value="LysM_dom_sf"/>
</dbReference>
<name>A0A848LZH4_9BACT</name>
<organism evidence="1 2">
    <name type="scientific">Pyxidicoccus fallax</name>
    <dbReference type="NCBI Taxonomy" id="394095"/>
    <lineage>
        <taxon>Bacteria</taxon>
        <taxon>Pseudomonadati</taxon>
        <taxon>Myxococcota</taxon>
        <taxon>Myxococcia</taxon>
        <taxon>Myxococcales</taxon>
        <taxon>Cystobacterineae</taxon>
        <taxon>Myxococcaceae</taxon>
        <taxon>Pyxidicoccus</taxon>
    </lineage>
</organism>
<dbReference type="InterPro" id="IPR018392">
    <property type="entry name" value="LysM"/>
</dbReference>
<dbReference type="Gene3D" id="3.10.350.10">
    <property type="entry name" value="LysM domain"/>
    <property type="match status" value="1"/>
</dbReference>
<dbReference type="EMBL" id="JABBJJ010000436">
    <property type="protein sequence ID" value="NMO22544.1"/>
    <property type="molecule type" value="Genomic_DNA"/>
</dbReference>
<evidence type="ECO:0000313" key="1">
    <source>
        <dbReference type="EMBL" id="NMO22544.1"/>
    </source>
</evidence>
<dbReference type="CDD" id="cd00118">
    <property type="entry name" value="LysM"/>
    <property type="match status" value="1"/>
</dbReference>
<keyword evidence="2" id="KW-1185">Reference proteome</keyword>
<gene>
    <name evidence="1" type="ORF">HG543_47955</name>
</gene>